<name>A0A7W4IML9_9PROT</name>
<evidence type="ECO:0000313" key="6">
    <source>
        <dbReference type="Proteomes" id="UP000561077"/>
    </source>
</evidence>
<dbReference type="EMBL" id="JABEQO010000018">
    <property type="protein sequence ID" value="MBB2165638.1"/>
    <property type="molecule type" value="Genomic_DNA"/>
</dbReference>
<dbReference type="RefSeq" id="WP_182974692.1">
    <property type="nucleotide sequence ID" value="NZ_JABEQN010000018.1"/>
</dbReference>
<dbReference type="EMBL" id="JABEQN010000018">
    <property type="protein sequence ID" value="MBB2194778.1"/>
    <property type="molecule type" value="Genomic_DNA"/>
</dbReference>
<dbReference type="PANTHER" id="PTHR30273">
    <property type="entry name" value="PERIPLASMIC SIGNAL SENSOR AND SIGMA FACTOR ACTIVATOR FECR-RELATED"/>
    <property type="match status" value="1"/>
</dbReference>
<sequence>MTISGEKSAREIEAEAAAWAAKLDAMPDRDHPGLNEWVSCSPRHVGALLRAQAALALFEPVSARAGRTDVGTPGERRADGRVPDESAPDEGAPARDARGGGAQAGSGHAPAWKRLTFIGGGMAALVASLVAVLLLDPSGERYVTQTGEVRSVALSDGSSVLIDAGSRIDIAFDAGHRDVRMQAGKVLFRATHDARRPFRVTVAQVVITDIGTAFQVTDDDPVGDVEVLVTEGAVRVDSPAGRISLTAGQRARFPKHAMDGPRPEAVRLAPTDIERMLAWQEGRLELDGETLDSAVAEINRHNRLHLRVGSPALGRESLYGSFHMDDVTGFARAAAASLGAEARVEQDDIVIDPRKNHENR</sequence>
<dbReference type="GO" id="GO:0016989">
    <property type="term" value="F:sigma factor antagonist activity"/>
    <property type="evidence" value="ECO:0007669"/>
    <property type="project" value="TreeGrafter"/>
</dbReference>
<dbReference type="InterPro" id="IPR006860">
    <property type="entry name" value="FecR"/>
</dbReference>
<dbReference type="Proteomes" id="UP000561077">
    <property type="component" value="Unassembled WGS sequence"/>
</dbReference>
<protein>
    <submittedName>
        <fullName evidence="3">Iron dicitrate transport regulator FecR</fullName>
    </submittedName>
</protein>
<proteinExistence type="predicted"/>
<evidence type="ECO:0000313" key="4">
    <source>
        <dbReference type="EMBL" id="MBB2194778.1"/>
    </source>
</evidence>
<gene>
    <name evidence="4" type="ORF">HLH25_14265</name>
    <name evidence="3" type="ORF">HLH26_14070</name>
</gene>
<evidence type="ECO:0000313" key="5">
    <source>
        <dbReference type="Proteomes" id="UP000540490"/>
    </source>
</evidence>
<dbReference type="AlphaFoldDB" id="A0A7W4IML9"/>
<feature type="compositionally biased region" description="Basic and acidic residues" evidence="1">
    <location>
        <begin position="74"/>
        <end position="84"/>
    </location>
</feature>
<evidence type="ECO:0000313" key="3">
    <source>
        <dbReference type="EMBL" id="MBB2165638.1"/>
    </source>
</evidence>
<dbReference type="Gene3D" id="2.60.120.1440">
    <property type="match status" value="1"/>
</dbReference>
<keyword evidence="5" id="KW-1185">Reference proteome</keyword>
<feature type="domain" description="FecR protein" evidence="2">
    <location>
        <begin position="141"/>
        <end position="235"/>
    </location>
</feature>
<feature type="region of interest" description="Disordered" evidence="1">
    <location>
        <begin position="66"/>
        <end position="108"/>
    </location>
</feature>
<dbReference type="Pfam" id="PF04773">
    <property type="entry name" value="FecR"/>
    <property type="match status" value="1"/>
</dbReference>
<dbReference type="InterPro" id="IPR012373">
    <property type="entry name" value="Ferrdict_sens_TM"/>
</dbReference>
<reference evidence="5 6" key="1">
    <citation type="submission" date="2020-04" db="EMBL/GenBank/DDBJ databases">
        <title>Description of novel Gluconacetobacter.</title>
        <authorList>
            <person name="Sombolestani A."/>
        </authorList>
    </citation>
    <scope>NUCLEOTIDE SEQUENCE [LARGE SCALE GENOMIC DNA]</scope>
    <source>
        <strain evidence="4 5">LMG 1728</strain>
        <strain evidence="3 6">LMG 1731</strain>
    </source>
</reference>
<comment type="caution">
    <text evidence="3">The sequence shown here is derived from an EMBL/GenBank/DDBJ whole genome shotgun (WGS) entry which is preliminary data.</text>
</comment>
<dbReference type="PANTHER" id="PTHR30273:SF2">
    <property type="entry name" value="PROTEIN FECR"/>
    <property type="match status" value="1"/>
</dbReference>
<evidence type="ECO:0000256" key="1">
    <source>
        <dbReference type="SAM" id="MobiDB-lite"/>
    </source>
</evidence>
<accession>A0A7W4IML9</accession>
<evidence type="ECO:0000259" key="2">
    <source>
        <dbReference type="Pfam" id="PF04773"/>
    </source>
</evidence>
<dbReference type="PIRSF" id="PIRSF018266">
    <property type="entry name" value="FecR"/>
    <property type="match status" value="1"/>
</dbReference>
<organism evidence="3 6">
    <name type="scientific">Gluconacetobacter dulcium</name>
    <dbReference type="NCBI Taxonomy" id="2729096"/>
    <lineage>
        <taxon>Bacteria</taxon>
        <taxon>Pseudomonadati</taxon>
        <taxon>Pseudomonadota</taxon>
        <taxon>Alphaproteobacteria</taxon>
        <taxon>Acetobacterales</taxon>
        <taxon>Acetobacteraceae</taxon>
        <taxon>Gluconacetobacter</taxon>
    </lineage>
</organism>
<dbReference type="Proteomes" id="UP000540490">
    <property type="component" value="Unassembled WGS sequence"/>
</dbReference>